<feature type="region of interest" description="Disordered" evidence="2">
    <location>
        <begin position="678"/>
        <end position="746"/>
    </location>
</feature>
<dbReference type="InterPro" id="IPR043127">
    <property type="entry name" value="Sec-1-like_dom3a"/>
</dbReference>
<reference evidence="4" key="1">
    <citation type="journal article" date="2014" name="Proc. Natl. Acad. Sci. U.S.A.">
        <title>Extensive sampling of basidiomycete genomes demonstrates inadequacy of the white-rot/brown-rot paradigm for wood decay fungi.</title>
        <authorList>
            <person name="Riley R."/>
            <person name="Salamov A.A."/>
            <person name="Brown D.W."/>
            <person name="Nagy L.G."/>
            <person name="Floudas D."/>
            <person name="Held B.W."/>
            <person name="Levasseur A."/>
            <person name="Lombard V."/>
            <person name="Morin E."/>
            <person name="Otillar R."/>
            <person name="Lindquist E.A."/>
            <person name="Sun H."/>
            <person name="LaButti K.M."/>
            <person name="Schmutz J."/>
            <person name="Jabbour D."/>
            <person name="Luo H."/>
            <person name="Baker S.E."/>
            <person name="Pisabarro A.G."/>
            <person name="Walton J.D."/>
            <person name="Blanchette R.A."/>
            <person name="Henrissat B."/>
            <person name="Martin F."/>
            <person name="Cullen D."/>
            <person name="Hibbett D.S."/>
            <person name="Grigoriev I.V."/>
        </authorList>
    </citation>
    <scope>NUCLEOTIDE SEQUENCE [LARGE SCALE GENOMIC DNA]</scope>
    <source>
        <strain evidence="4">FD-172 SS1</strain>
    </source>
</reference>
<evidence type="ECO:0000256" key="1">
    <source>
        <dbReference type="ARBA" id="ARBA00009884"/>
    </source>
</evidence>
<name>A0A067MBP8_BOTB1</name>
<feature type="region of interest" description="Disordered" evidence="2">
    <location>
        <begin position="497"/>
        <end position="518"/>
    </location>
</feature>
<dbReference type="InParanoid" id="A0A067MBP8"/>
<evidence type="ECO:0000256" key="2">
    <source>
        <dbReference type="SAM" id="MobiDB-lite"/>
    </source>
</evidence>
<dbReference type="Gene3D" id="1.25.40.60">
    <property type="match status" value="1"/>
</dbReference>
<dbReference type="InterPro" id="IPR027482">
    <property type="entry name" value="Sec1-like_dom2"/>
</dbReference>
<dbReference type="Proteomes" id="UP000027195">
    <property type="component" value="Unassembled WGS sequence"/>
</dbReference>
<dbReference type="PIRSF" id="PIRSF005715">
    <property type="entry name" value="VPS45_Sec1"/>
    <property type="match status" value="1"/>
</dbReference>
<dbReference type="HOGENOM" id="CLU_009210_1_0_1"/>
<dbReference type="FunCoup" id="A0A067MBP8">
    <property type="interactions" value="285"/>
</dbReference>
<evidence type="ECO:0008006" key="5">
    <source>
        <dbReference type="Google" id="ProtNLM"/>
    </source>
</evidence>
<dbReference type="Gene3D" id="3.40.50.2060">
    <property type="match status" value="1"/>
</dbReference>
<feature type="compositionally biased region" description="Basic and acidic residues" evidence="2">
    <location>
        <begin position="724"/>
        <end position="737"/>
    </location>
</feature>
<feature type="compositionally biased region" description="Low complexity" evidence="2">
    <location>
        <begin position="703"/>
        <end position="715"/>
    </location>
</feature>
<comment type="similarity">
    <text evidence="1">Belongs to the STXBP/unc-18/SEC1 family.</text>
</comment>
<evidence type="ECO:0000313" key="4">
    <source>
        <dbReference type="Proteomes" id="UP000027195"/>
    </source>
</evidence>
<dbReference type="OrthoDB" id="2228at2759"/>
<dbReference type="InterPro" id="IPR036045">
    <property type="entry name" value="Sec1-like_sf"/>
</dbReference>
<dbReference type="Gene3D" id="3.90.830.10">
    <property type="entry name" value="Syntaxin Binding Protein 1, Chain A, domain 2"/>
    <property type="match status" value="1"/>
</dbReference>
<dbReference type="PANTHER" id="PTHR11679">
    <property type="entry name" value="VESICLE PROTEIN SORTING-ASSOCIATED"/>
    <property type="match status" value="1"/>
</dbReference>
<dbReference type="EMBL" id="KL198046">
    <property type="protein sequence ID" value="KDQ12984.1"/>
    <property type="molecule type" value="Genomic_DNA"/>
</dbReference>
<protein>
    <recommendedName>
        <fullName evidence="5">Sec1-like protein</fullName>
    </recommendedName>
</protein>
<evidence type="ECO:0000313" key="3">
    <source>
        <dbReference type="EMBL" id="KDQ12984.1"/>
    </source>
</evidence>
<organism evidence="3 4">
    <name type="scientific">Botryobasidium botryosum (strain FD-172 SS1)</name>
    <dbReference type="NCBI Taxonomy" id="930990"/>
    <lineage>
        <taxon>Eukaryota</taxon>
        <taxon>Fungi</taxon>
        <taxon>Dikarya</taxon>
        <taxon>Basidiomycota</taxon>
        <taxon>Agaricomycotina</taxon>
        <taxon>Agaricomycetes</taxon>
        <taxon>Cantharellales</taxon>
        <taxon>Botryobasidiaceae</taxon>
        <taxon>Botryobasidium</taxon>
    </lineage>
</organism>
<gene>
    <name evidence="3" type="ORF">BOTBODRAFT_133850</name>
</gene>
<proteinExistence type="inferred from homology"/>
<feature type="compositionally biased region" description="Polar residues" evidence="2">
    <location>
        <begin position="567"/>
        <end position="578"/>
    </location>
</feature>
<accession>A0A067MBP8</accession>
<dbReference type="AlphaFoldDB" id="A0A067MBP8"/>
<dbReference type="Gene3D" id="3.40.50.1910">
    <property type="match status" value="1"/>
</dbReference>
<dbReference type="InterPro" id="IPR001619">
    <property type="entry name" value="Sec1-like"/>
</dbReference>
<feature type="region of interest" description="Disordered" evidence="2">
    <location>
        <begin position="559"/>
        <end position="586"/>
    </location>
</feature>
<dbReference type="STRING" id="930990.A0A067MBP8"/>
<dbReference type="SUPFAM" id="SSF56815">
    <property type="entry name" value="Sec1/munc18-like (SM) proteins"/>
    <property type="match status" value="1"/>
</dbReference>
<keyword evidence="4" id="KW-1185">Reference proteome</keyword>
<dbReference type="GO" id="GO:0016192">
    <property type="term" value="P:vesicle-mediated transport"/>
    <property type="evidence" value="ECO:0007669"/>
    <property type="project" value="InterPro"/>
</dbReference>
<sequence length="746" mass="83472">MSSLIDTVRKCFLDAIRSVNPPGKWKILVVDEHAQRLLGAVLKTYDILEENVTLIESITTHRTPQPQFEALYLLMPTTQNVERIIADFSGRQQYGAAHIHFTEGLSEPLFQQLSTSPAKPYLRRVVELFVNFEALEARAFSSNTPSFFFSFFGTPKSSRYLQLARDRLEEHLRFTSRYIVNLCVTMGENPFIRYYHPSHHGPLGPLAIAKAPARAEGSGRWSSSASRDAPAEGGGDHLSKLLAFMVQQELDDYCKSNPEFPKPTEPQRPRGVLLITDRSMDPVAPFLHEFTYQAMCNDLLDIEDGKKYRYKFQSSHGAYEDKLATLSDTDNVWTELRHMHMRETIDKLMADFNKFMEENAGFKGEGAANLSDMKDMLANLPQYQEQREKFSLHLNMAQECMNLFEKKKLSAIGNVEQNCATGLTADGKTPKTLVEEMVPLLDDPSVSNTDKVRIIALYVMHRDGVPEEDRRRLFEHARLSLANQDAINNLAHLGARVTRSQGDRDTRKKLKQKSSTGEEYELSRYTPLVQTVLEDHCSGKLDASVFPYVRDSPVAPSAASAMRTGAVQPTTSLRSSKPSWHRAPRANVNSDAKQRLIVFVAGGMTYSEMRVAYQLSASVGKDIYIGSTHVLTPHRFTEDLKVLELDGVGSIAIPEGLPNVHDGQGKLRPFQAAYDQKYYLEGPPPPRATSAPAVSSERRDHPTLPASPAHSSASLKTHSGILGKPEKGKGADADGEKKKKRHFFGF</sequence>
<dbReference type="InterPro" id="IPR043154">
    <property type="entry name" value="Sec-1-like_dom1"/>
</dbReference>
<dbReference type="Pfam" id="PF00995">
    <property type="entry name" value="Sec1"/>
    <property type="match status" value="1"/>
</dbReference>